<keyword evidence="3" id="KW-1185">Reference proteome</keyword>
<accession>A0A4U8SZ00</accession>
<name>A0A4U8SZ00_9HELI</name>
<evidence type="ECO:0000313" key="3">
    <source>
        <dbReference type="Proteomes" id="UP000029921"/>
    </source>
</evidence>
<sequence length="87" mass="9323">MGRGEAESAKYSRGSEASKGLRGHSACTAISAESSKIAQSLTFSKLNRDFFDNHQTSSTILECRVFSGLSLGSHSCDFENLEAVITC</sequence>
<organism evidence="2 3">
    <name type="scientific">Helicobacter magdeburgensis</name>
    <dbReference type="NCBI Taxonomy" id="471858"/>
    <lineage>
        <taxon>Bacteria</taxon>
        <taxon>Pseudomonadati</taxon>
        <taxon>Campylobacterota</taxon>
        <taxon>Epsilonproteobacteria</taxon>
        <taxon>Campylobacterales</taxon>
        <taxon>Helicobacteraceae</taxon>
        <taxon>Helicobacter</taxon>
    </lineage>
</organism>
<evidence type="ECO:0000313" key="2">
    <source>
        <dbReference type="EMBL" id="TLD92280.1"/>
    </source>
</evidence>
<dbReference type="EMBL" id="JRPE02000007">
    <property type="protein sequence ID" value="TLD92280.1"/>
    <property type="molecule type" value="Genomic_DNA"/>
</dbReference>
<comment type="caution">
    <text evidence="2">The sequence shown here is derived from an EMBL/GenBank/DDBJ whole genome shotgun (WGS) entry which is preliminary data.</text>
</comment>
<dbReference type="AlphaFoldDB" id="A0A4U8SZ00"/>
<proteinExistence type="predicted"/>
<gene>
    <name evidence="2" type="ORF">LS74_005950</name>
</gene>
<evidence type="ECO:0000256" key="1">
    <source>
        <dbReference type="SAM" id="MobiDB-lite"/>
    </source>
</evidence>
<feature type="region of interest" description="Disordered" evidence="1">
    <location>
        <begin position="1"/>
        <end position="23"/>
    </location>
</feature>
<dbReference type="Proteomes" id="UP000029921">
    <property type="component" value="Unassembled WGS sequence"/>
</dbReference>
<reference evidence="2 3" key="1">
    <citation type="journal article" date="2014" name="Genome Announc.">
        <title>Draft genome sequences of eight enterohepatic helicobacter species isolated from both laboratory and wild rodents.</title>
        <authorList>
            <person name="Sheh A."/>
            <person name="Shen Z."/>
            <person name="Fox J.G."/>
        </authorList>
    </citation>
    <scope>NUCLEOTIDE SEQUENCE [LARGE SCALE GENOMIC DNA]</scope>
    <source>
        <strain evidence="2 3">MIT 96-1001</strain>
    </source>
</reference>
<feature type="compositionally biased region" description="Basic and acidic residues" evidence="1">
    <location>
        <begin position="1"/>
        <end position="10"/>
    </location>
</feature>
<protein>
    <submittedName>
        <fullName evidence="2">Uncharacterized protein</fullName>
    </submittedName>
</protein>
<dbReference type="RefSeq" id="WP_084584177.1">
    <property type="nucleotide sequence ID" value="NZ_JRPE02000007.1"/>
</dbReference>